<evidence type="ECO:0000256" key="2">
    <source>
        <dbReference type="SAM" id="SignalP"/>
    </source>
</evidence>
<dbReference type="EMBL" id="KQ086111">
    <property type="protein sequence ID" value="KLO07977.1"/>
    <property type="molecule type" value="Genomic_DNA"/>
</dbReference>
<evidence type="ECO:0000313" key="3">
    <source>
        <dbReference type="EMBL" id="KLO07977.1"/>
    </source>
</evidence>
<keyword evidence="2" id="KW-0732">Signal</keyword>
<protein>
    <submittedName>
        <fullName evidence="3">Uncharacterized protein</fullName>
    </submittedName>
</protein>
<reference evidence="3 4" key="1">
    <citation type="submission" date="2015-04" db="EMBL/GenBank/DDBJ databases">
        <title>Complete genome sequence of Schizopora paradoxa KUC8140, a cosmopolitan wood degrader in East Asia.</title>
        <authorList>
            <consortium name="DOE Joint Genome Institute"/>
            <person name="Min B."/>
            <person name="Park H."/>
            <person name="Jang Y."/>
            <person name="Kim J.-J."/>
            <person name="Kim K.H."/>
            <person name="Pangilinan J."/>
            <person name="Lipzen A."/>
            <person name="Riley R."/>
            <person name="Grigoriev I.V."/>
            <person name="Spatafora J.W."/>
            <person name="Choi I.-G."/>
        </authorList>
    </citation>
    <scope>NUCLEOTIDE SEQUENCE [LARGE SCALE GENOMIC DNA]</scope>
    <source>
        <strain evidence="3 4">KUC8140</strain>
    </source>
</reference>
<name>A0A0H2R9C0_9AGAM</name>
<accession>A0A0H2R9C0</accession>
<sequence length="109" mass="11725">MHAVFVAPVVSMFPPTLATSSSTTVSTPIASPTSPGSPTYSGKPQFHRFSTEKQNSGSGSFPSDEERGSNVGTTYCIIAVDDLVQLSKVIIPYPSRMSHFTINWAHIYS</sequence>
<evidence type="ECO:0000313" key="4">
    <source>
        <dbReference type="Proteomes" id="UP000053477"/>
    </source>
</evidence>
<feature type="compositionally biased region" description="Low complexity" evidence="1">
    <location>
        <begin position="15"/>
        <end position="44"/>
    </location>
</feature>
<proteinExistence type="predicted"/>
<feature type="signal peptide" evidence="2">
    <location>
        <begin position="1"/>
        <end position="18"/>
    </location>
</feature>
<gene>
    <name evidence="3" type="ORF">SCHPADRAFT_944818</name>
</gene>
<feature type="compositionally biased region" description="Polar residues" evidence="1">
    <location>
        <begin position="52"/>
        <end position="61"/>
    </location>
</feature>
<organism evidence="3 4">
    <name type="scientific">Schizopora paradoxa</name>
    <dbReference type="NCBI Taxonomy" id="27342"/>
    <lineage>
        <taxon>Eukaryota</taxon>
        <taxon>Fungi</taxon>
        <taxon>Dikarya</taxon>
        <taxon>Basidiomycota</taxon>
        <taxon>Agaricomycotina</taxon>
        <taxon>Agaricomycetes</taxon>
        <taxon>Hymenochaetales</taxon>
        <taxon>Schizoporaceae</taxon>
        <taxon>Schizopora</taxon>
    </lineage>
</organism>
<dbReference type="Proteomes" id="UP000053477">
    <property type="component" value="Unassembled WGS sequence"/>
</dbReference>
<feature type="region of interest" description="Disordered" evidence="1">
    <location>
        <begin position="15"/>
        <end position="69"/>
    </location>
</feature>
<keyword evidence="4" id="KW-1185">Reference proteome</keyword>
<dbReference type="InParanoid" id="A0A0H2R9C0"/>
<feature type="chain" id="PRO_5005201776" evidence="2">
    <location>
        <begin position="19"/>
        <end position="109"/>
    </location>
</feature>
<evidence type="ECO:0000256" key="1">
    <source>
        <dbReference type="SAM" id="MobiDB-lite"/>
    </source>
</evidence>
<dbReference type="AlphaFoldDB" id="A0A0H2R9C0"/>